<dbReference type="InterPro" id="IPR006655">
    <property type="entry name" value="Mopterin_OxRdtase_prok_CS"/>
</dbReference>
<keyword evidence="3" id="KW-0500">Molybdenum</keyword>
<dbReference type="Gene3D" id="2.40.40.20">
    <property type="match status" value="1"/>
</dbReference>
<evidence type="ECO:0000259" key="9">
    <source>
        <dbReference type="Pfam" id="PF01568"/>
    </source>
</evidence>
<dbReference type="AlphaFoldDB" id="A0A6J4NE08"/>
<keyword evidence="5" id="KW-0560">Oxidoreductase</keyword>
<protein>
    <submittedName>
        <fullName evidence="10">Anaerobic dehydrogenases, typically selenocysteine-containing</fullName>
    </submittedName>
</protein>
<dbReference type="SUPFAM" id="SSF50692">
    <property type="entry name" value="ADC-like"/>
    <property type="match status" value="1"/>
</dbReference>
<name>A0A6J4NE08_9BURK</name>
<dbReference type="SUPFAM" id="SSF53706">
    <property type="entry name" value="Formate dehydrogenase/DMSO reductase, domains 1-3"/>
    <property type="match status" value="1"/>
</dbReference>
<feature type="domain" description="Molybdopterin dinucleotide-binding" evidence="9">
    <location>
        <begin position="157"/>
        <end position="266"/>
    </location>
</feature>
<evidence type="ECO:0000313" key="10">
    <source>
        <dbReference type="EMBL" id="CAA9385783.1"/>
    </source>
</evidence>
<evidence type="ECO:0000259" key="8">
    <source>
        <dbReference type="Pfam" id="PF00384"/>
    </source>
</evidence>
<evidence type="ECO:0000256" key="6">
    <source>
        <dbReference type="ARBA" id="ARBA00023004"/>
    </source>
</evidence>
<evidence type="ECO:0000256" key="1">
    <source>
        <dbReference type="ARBA" id="ARBA00001942"/>
    </source>
</evidence>
<dbReference type="GO" id="GO:0016491">
    <property type="term" value="F:oxidoreductase activity"/>
    <property type="evidence" value="ECO:0007669"/>
    <property type="project" value="UniProtKB-KW"/>
</dbReference>
<dbReference type="GO" id="GO:0046872">
    <property type="term" value="F:metal ion binding"/>
    <property type="evidence" value="ECO:0007669"/>
    <property type="project" value="UniProtKB-KW"/>
</dbReference>
<gene>
    <name evidence="10" type="ORF">AVDCRST_MAG51-90</name>
</gene>
<keyword evidence="6" id="KW-0408">Iron</keyword>
<dbReference type="InterPro" id="IPR037920">
    <property type="entry name" value="YoaE_C"/>
</dbReference>
<evidence type="ECO:0000256" key="4">
    <source>
        <dbReference type="ARBA" id="ARBA00022723"/>
    </source>
</evidence>
<dbReference type="Pfam" id="PF00384">
    <property type="entry name" value="Molybdopterin"/>
    <property type="match status" value="1"/>
</dbReference>
<dbReference type="EMBL" id="CADCUX010000026">
    <property type="protein sequence ID" value="CAA9385783.1"/>
    <property type="molecule type" value="Genomic_DNA"/>
</dbReference>
<sequence length="283" mass="31156">DLFTVVLEQFQTDTADYADYVLPATTQLEHWDLHTAYGHTDVLLNRPAIAPVGEARTNSQIFRDLAARMGFDEPCFSDTDEAMCRQAFGDRIDFDQLLAQGFASLQVPDAPFADGRFPTESGRCALFNEGLARQGLDGLPDHLPNYEAPGSSTVYPLAMISPPARNFLNSTFANLRSLRDIEREPVLEMHPADAQPRGIASGAVVRVFNDRGEYHCKAEVCERARPGVVNGLGIWWRKSGLQGTNVNQLTSQRLTDMGRGPVFYDCLVQVQAAEGVRPGPARA</sequence>
<dbReference type="Gene3D" id="3.30.2070.10">
    <property type="entry name" value="Formate dehydrogenase/DMSO reductase"/>
    <property type="match status" value="1"/>
</dbReference>
<dbReference type="GO" id="GO:0051536">
    <property type="term" value="F:iron-sulfur cluster binding"/>
    <property type="evidence" value="ECO:0007669"/>
    <property type="project" value="UniProtKB-KW"/>
</dbReference>
<dbReference type="GO" id="GO:0043546">
    <property type="term" value="F:molybdopterin cofactor binding"/>
    <property type="evidence" value="ECO:0007669"/>
    <property type="project" value="InterPro"/>
</dbReference>
<evidence type="ECO:0000256" key="5">
    <source>
        <dbReference type="ARBA" id="ARBA00023002"/>
    </source>
</evidence>
<comment type="similarity">
    <text evidence="2">Belongs to the prokaryotic molybdopterin-containing oxidoreductase family.</text>
</comment>
<keyword evidence="7" id="KW-0411">Iron-sulfur</keyword>
<evidence type="ECO:0000256" key="3">
    <source>
        <dbReference type="ARBA" id="ARBA00022505"/>
    </source>
</evidence>
<dbReference type="Gene3D" id="3.40.228.10">
    <property type="entry name" value="Dimethylsulfoxide Reductase, domain 2"/>
    <property type="match status" value="1"/>
</dbReference>
<organism evidence="10">
    <name type="scientific">uncultured Ramlibacter sp</name>
    <dbReference type="NCBI Taxonomy" id="260755"/>
    <lineage>
        <taxon>Bacteria</taxon>
        <taxon>Pseudomonadati</taxon>
        <taxon>Pseudomonadota</taxon>
        <taxon>Betaproteobacteria</taxon>
        <taxon>Burkholderiales</taxon>
        <taxon>Comamonadaceae</taxon>
        <taxon>Ramlibacter</taxon>
        <taxon>environmental samples</taxon>
    </lineage>
</organism>
<proteinExistence type="inferred from homology"/>
<accession>A0A6J4NE08</accession>
<feature type="domain" description="Molybdopterin oxidoreductase" evidence="8">
    <location>
        <begin position="5"/>
        <end position="67"/>
    </location>
</feature>
<dbReference type="CDD" id="cd02786">
    <property type="entry name" value="MopB_CT_3"/>
    <property type="match status" value="1"/>
</dbReference>
<dbReference type="InterPro" id="IPR006657">
    <property type="entry name" value="MoPterin_dinucl-bd_dom"/>
</dbReference>
<dbReference type="PROSITE" id="PS00490">
    <property type="entry name" value="MOLYBDOPTERIN_PROK_2"/>
    <property type="match status" value="1"/>
</dbReference>
<dbReference type="InterPro" id="IPR050612">
    <property type="entry name" value="Prok_Mopterin_Oxidored"/>
</dbReference>
<dbReference type="Pfam" id="PF01568">
    <property type="entry name" value="Molydop_binding"/>
    <property type="match status" value="1"/>
</dbReference>
<dbReference type="PANTHER" id="PTHR43742">
    <property type="entry name" value="TRIMETHYLAMINE-N-OXIDE REDUCTASE"/>
    <property type="match status" value="1"/>
</dbReference>
<comment type="cofactor">
    <cofactor evidence="1">
        <name>Mo-bis(molybdopterin guanine dinucleotide)</name>
        <dbReference type="ChEBI" id="CHEBI:60539"/>
    </cofactor>
</comment>
<keyword evidence="4" id="KW-0479">Metal-binding</keyword>
<dbReference type="PANTHER" id="PTHR43742:SF6">
    <property type="entry name" value="OXIDOREDUCTASE YYAE-RELATED"/>
    <property type="match status" value="1"/>
</dbReference>
<evidence type="ECO:0000256" key="7">
    <source>
        <dbReference type="ARBA" id="ARBA00023014"/>
    </source>
</evidence>
<dbReference type="Gene3D" id="3.40.50.740">
    <property type="match status" value="1"/>
</dbReference>
<feature type="non-terminal residue" evidence="10">
    <location>
        <position position="1"/>
    </location>
</feature>
<dbReference type="InterPro" id="IPR006656">
    <property type="entry name" value="Mopterin_OxRdtase"/>
</dbReference>
<dbReference type="InterPro" id="IPR009010">
    <property type="entry name" value="Asp_de-COase-like_dom_sf"/>
</dbReference>
<evidence type="ECO:0000256" key="2">
    <source>
        <dbReference type="ARBA" id="ARBA00010312"/>
    </source>
</evidence>
<reference evidence="10" key="1">
    <citation type="submission" date="2020-02" db="EMBL/GenBank/DDBJ databases">
        <authorList>
            <person name="Meier V. D."/>
        </authorList>
    </citation>
    <scope>NUCLEOTIDE SEQUENCE</scope>
    <source>
        <strain evidence="10">AVDCRST_MAG51</strain>
    </source>
</reference>